<accession>A0A250ISQ3</accession>
<gene>
    <name evidence="3" type="ORF">MEBOL_007773</name>
</gene>
<keyword evidence="4" id="KW-1185">Reference proteome</keyword>
<dbReference type="AlphaFoldDB" id="A0A250ISQ3"/>
<name>A0A250ISQ3_9BACT</name>
<evidence type="ECO:0000313" key="4">
    <source>
        <dbReference type="Proteomes" id="UP000217289"/>
    </source>
</evidence>
<feature type="transmembrane region" description="Helical" evidence="2">
    <location>
        <begin position="132"/>
        <end position="149"/>
    </location>
</feature>
<evidence type="ECO:0000256" key="2">
    <source>
        <dbReference type="SAM" id="Phobius"/>
    </source>
</evidence>
<sequence>MQCKECGELARDNTLRYCENCGAKMPALPPGTPRKTGVRPAIPTTGRPRAYVPARDALPEDDTEEQSMSPHFAPASAQDEHTDPGIAAAPPYDGPAWLAHVPGHSPTVLGLGLLALAMFLSILPFFSGVGPLWSVVVLAGGWVVAARELREAQVRHPLVDWVPENLMHPAVPALFAVLVAALALRMVSLGFTPLLWLGGAGLVGYDQYRKVYAGESGWSRLFAPRQLLSGLHLVALGGVALCLLSLFLTWVPARSPARRAPAAAGPPELRMMDPVPVSSDYSFELPYNAGWDQPMAVTMELLLLAVLGVMALHPEVYRPDWLRFTPLGVVALGLLWAVFCLVTLGFSVGPVLFLVGLAAVGVVSGREAFARAPSAE</sequence>
<dbReference type="EMBL" id="CP022163">
    <property type="protein sequence ID" value="ATB34272.1"/>
    <property type="molecule type" value="Genomic_DNA"/>
</dbReference>
<dbReference type="Proteomes" id="UP000217289">
    <property type="component" value="Chromosome"/>
</dbReference>
<evidence type="ECO:0008006" key="5">
    <source>
        <dbReference type="Google" id="ProtNLM"/>
    </source>
</evidence>
<organism evidence="3 4">
    <name type="scientific">Melittangium boletus DSM 14713</name>
    <dbReference type="NCBI Taxonomy" id="1294270"/>
    <lineage>
        <taxon>Bacteria</taxon>
        <taxon>Pseudomonadati</taxon>
        <taxon>Myxococcota</taxon>
        <taxon>Myxococcia</taxon>
        <taxon>Myxococcales</taxon>
        <taxon>Cystobacterineae</taxon>
        <taxon>Archangiaceae</taxon>
        <taxon>Melittangium</taxon>
    </lineage>
</organism>
<protein>
    <recommendedName>
        <fullName evidence="5">Zinc ribbon domain-containing protein</fullName>
    </recommendedName>
</protein>
<dbReference type="RefSeq" id="WP_095982200.1">
    <property type="nucleotide sequence ID" value="NZ_CP022163.1"/>
</dbReference>
<feature type="transmembrane region" description="Helical" evidence="2">
    <location>
        <begin position="170"/>
        <end position="196"/>
    </location>
</feature>
<proteinExistence type="predicted"/>
<dbReference type="KEGG" id="mbd:MEBOL_007773"/>
<dbReference type="OrthoDB" id="5382783at2"/>
<keyword evidence="2" id="KW-1133">Transmembrane helix</keyword>
<feature type="transmembrane region" description="Helical" evidence="2">
    <location>
        <begin position="295"/>
        <end position="314"/>
    </location>
</feature>
<evidence type="ECO:0000256" key="1">
    <source>
        <dbReference type="SAM" id="MobiDB-lite"/>
    </source>
</evidence>
<evidence type="ECO:0000313" key="3">
    <source>
        <dbReference type="EMBL" id="ATB34272.1"/>
    </source>
</evidence>
<reference evidence="3 4" key="1">
    <citation type="submission" date="2017-06" db="EMBL/GenBank/DDBJ databases">
        <authorList>
            <person name="Kim H.J."/>
            <person name="Triplett B.A."/>
        </authorList>
    </citation>
    <scope>NUCLEOTIDE SEQUENCE [LARGE SCALE GENOMIC DNA]</scope>
    <source>
        <strain evidence="3 4">DSM 14713</strain>
    </source>
</reference>
<feature type="transmembrane region" description="Helical" evidence="2">
    <location>
        <begin position="230"/>
        <end position="251"/>
    </location>
</feature>
<keyword evidence="2" id="KW-0812">Transmembrane</keyword>
<keyword evidence="2" id="KW-0472">Membrane</keyword>
<feature type="region of interest" description="Disordered" evidence="1">
    <location>
        <begin position="29"/>
        <end position="86"/>
    </location>
</feature>
<feature type="transmembrane region" description="Helical" evidence="2">
    <location>
        <begin position="334"/>
        <end position="363"/>
    </location>
</feature>